<feature type="region of interest" description="Disordered" evidence="1">
    <location>
        <begin position="63"/>
        <end position="83"/>
    </location>
</feature>
<protein>
    <submittedName>
        <fullName evidence="2">Uncharacterized protein</fullName>
    </submittedName>
</protein>
<sequence>MPSVGYCTLEDLRRAMQEASLPGDISQDKQIAVDSITAQTEWLEKTLKRHWYAPAGADILDEATDIDIPTGPKSRDDEQDIPTPSAIVVDDDGPAPKTWQGSYTKLDLARRDAGAVTKLLVRDGDGSYTDWVASDDYSVGQSPDGLGDDAYVRVNNGGWSALYLDVSNLYDDTADEWKLDTFSNAVYAFFEYGYEGLPQTIRRAVAFRAASDFVDEAAVQIPENARVRSVESLADQFERKSEELLEVYR</sequence>
<organism evidence="2 3">
    <name type="scientific">Haloarcula argentinensis</name>
    <dbReference type="NCBI Taxonomy" id="43776"/>
    <lineage>
        <taxon>Archaea</taxon>
        <taxon>Methanobacteriati</taxon>
        <taxon>Methanobacteriota</taxon>
        <taxon>Stenosarchaea group</taxon>
        <taxon>Halobacteria</taxon>
        <taxon>Halobacteriales</taxon>
        <taxon>Haloarculaceae</taxon>
        <taxon>Haloarcula</taxon>
    </lineage>
</organism>
<keyword evidence="3" id="KW-1185">Reference proteome</keyword>
<evidence type="ECO:0000256" key="1">
    <source>
        <dbReference type="SAM" id="MobiDB-lite"/>
    </source>
</evidence>
<reference evidence="2 3" key="1">
    <citation type="submission" date="2022-06" db="EMBL/GenBank/DDBJ databases">
        <title>Haloarcula sp. a new haloarchaeum isolate from saline soil.</title>
        <authorList>
            <person name="Strakova D."/>
            <person name="Galisteo C."/>
            <person name="Sanchez-Porro C."/>
            <person name="Ventosa A."/>
        </authorList>
    </citation>
    <scope>NUCLEOTIDE SEQUENCE [LARGE SCALE GENOMIC DNA]</scope>
    <source>
        <strain evidence="2 3">JCM 15760</strain>
    </source>
</reference>
<evidence type="ECO:0000313" key="2">
    <source>
        <dbReference type="EMBL" id="MDS0256036.1"/>
    </source>
</evidence>
<comment type="caution">
    <text evidence="2">The sequence shown here is derived from an EMBL/GenBank/DDBJ whole genome shotgun (WGS) entry which is preliminary data.</text>
</comment>
<dbReference type="EMBL" id="JAMQCP010000007">
    <property type="protein sequence ID" value="MDS0256036.1"/>
    <property type="molecule type" value="Genomic_DNA"/>
</dbReference>
<accession>A0ABU2F6B6</accession>
<evidence type="ECO:0000313" key="3">
    <source>
        <dbReference type="Proteomes" id="UP001248536"/>
    </source>
</evidence>
<dbReference type="Proteomes" id="UP001248536">
    <property type="component" value="Unassembled WGS sequence"/>
</dbReference>
<name>A0ABU2F6B6_HALAR</name>
<gene>
    <name evidence="2" type="ORF">NC662_20265</name>
</gene>
<proteinExistence type="predicted"/>
<dbReference type="RefSeq" id="WP_005538071.1">
    <property type="nucleotide sequence ID" value="NZ_BAABDY010000009.1"/>
</dbReference>